<dbReference type="InterPro" id="IPR001611">
    <property type="entry name" value="Leu-rich_rpt"/>
</dbReference>
<evidence type="ECO:0000313" key="8">
    <source>
        <dbReference type="Proteomes" id="UP000656497"/>
    </source>
</evidence>
<dbReference type="InterPro" id="IPR050576">
    <property type="entry name" value="Cilia_flagella_integrity"/>
</dbReference>
<accession>A0A852EDC6</accession>
<evidence type="ECO:0000256" key="2">
    <source>
        <dbReference type="ARBA" id="ARBA00022614"/>
    </source>
</evidence>
<protein>
    <submittedName>
        <fullName evidence="7">LRC46 protein</fullName>
    </submittedName>
</protein>
<dbReference type="InterPro" id="IPR032675">
    <property type="entry name" value="LRR_dom_sf"/>
</dbReference>
<dbReference type="SUPFAM" id="SSF52058">
    <property type="entry name" value="L domain-like"/>
    <property type="match status" value="1"/>
</dbReference>
<dbReference type="Proteomes" id="UP000656497">
    <property type="component" value="Unassembled WGS sequence"/>
</dbReference>
<evidence type="ECO:0000256" key="5">
    <source>
        <dbReference type="ARBA" id="ARBA00023273"/>
    </source>
</evidence>
<sequence length="216" mass="24670">CPFSSTGPLPTCTIRLDREQISSIGRLRRRGEIHSLYLQQNQIEKMENLESFPSLRFLCLAGNRIQRVENLQGLPYLSALDLSHNLIQVLDTEELPRSLRILDLTGNQCTRQDGYRDVVVAALPQLLQLDSQPVHGNTAQEEAGGGSCSSSEEEEEEEEEELLPGLSVPFTVDKDFLVDLRRELAGRVRWRRRTSLEEHRARLEELWERRALLLAP</sequence>
<keyword evidence="8" id="KW-1185">Reference proteome</keyword>
<feature type="non-terminal residue" evidence="7">
    <location>
        <position position="1"/>
    </location>
</feature>
<dbReference type="PROSITE" id="PS51450">
    <property type="entry name" value="LRR"/>
    <property type="match status" value="2"/>
</dbReference>
<organism evidence="7 8">
    <name type="scientific">Vidua macroura</name>
    <name type="common">Pin-tailed whydah</name>
    <dbReference type="NCBI Taxonomy" id="187451"/>
    <lineage>
        <taxon>Eukaryota</taxon>
        <taxon>Metazoa</taxon>
        <taxon>Chordata</taxon>
        <taxon>Craniata</taxon>
        <taxon>Vertebrata</taxon>
        <taxon>Euteleostomi</taxon>
        <taxon>Archelosauria</taxon>
        <taxon>Archosauria</taxon>
        <taxon>Dinosauria</taxon>
        <taxon>Saurischia</taxon>
        <taxon>Theropoda</taxon>
        <taxon>Coelurosauria</taxon>
        <taxon>Aves</taxon>
        <taxon>Neognathae</taxon>
        <taxon>Neoaves</taxon>
        <taxon>Telluraves</taxon>
        <taxon>Australaves</taxon>
        <taxon>Passeriformes</taxon>
        <taxon>Passeroidea</taxon>
        <taxon>Estrildidae</taxon>
        <taxon>Viduinae</taxon>
        <taxon>Vidua</taxon>
    </lineage>
</organism>
<comment type="caution">
    <text evidence="7">The sequence shown here is derived from an EMBL/GenBank/DDBJ whole genome shotgun (WGS) entry which is preliminary data.</text>
</comment>
<comment type="subcellular location">
    <subcellularLocation>
        <location evidence="1">Cell projection</location>
        <location evidence="1">Cilium</location>
    </subcellularLocation>
</comment>
<dbReference type="EMBL" id="WBNN01019118">
    <property type="protein sequence ID" value="NXQ02678.1"/>
    <property type="molecule type" value="Genomic_DNA"/>
</dbReference>
<proteinExistence type="predicted"/>
<evidence type="ECO:0000256" key="1">
    <source>
        <dbReference type="ARBA" id="ARBA00004138"/>
    </source>
</evidence>
<keyword evidence="3" id="KW-0677">Repeat</keyword>
<dbReference type="PANTHER" id="PTHR45973">
    <property type="entry name" value="PROTEIN PHOSPHATASE 1 REGULATORY SUBUNIT SDS22-RELATED"/>
    <property type="match status" value="1"/>
</dbReference>
<evidence type="ECO:0000313" key="7">
    <source>
        <dbReference type="EMBL" id="NXQ02678.1"/>
    </source>
</evidence>
<keyword evidence="2" id="KW-0433">Leucine-rich repeat</keyword>
<feature type="compositionally biased region" description="Polar residues" evidence="6">
    <location>
        <begin position="131"/>
        <end position="140"/>
    </location>
</feature>
<keyword evidence="5" id="KW-0966">Cell projection</keyword>
<dbReference type="SMART" id="SM00365">
    <property type="entry name" value="LRR_SD22"/>
    <property type="match status" value="2"/>
</dbReference>
<evidence type="ECO:0000256" key="4">
    <source>
        <dbReference type="ARBA" id="ARBA00023069"/>
    </source>
</evidence>
<evidence type="ECO:0000256" key="3">
    <source>
        <dbReference type="ARBA" id="ARBA00022737"/>
    </source>
</evidence>
<gene>
    <name evidence="7" type="primary">Lrrc46</name>
    <name evidence="7" type="ORF">VIDMAC_R13880</name>
</gene>
<keyword evidence="4" id="KW-0969">Cilium</keyword>
<feature type="region of interest" description="Disordered" evidence="6">
    <location>
        <begin position="131"/>
        <end position="164"/>
    </location>
</feature>
<reference evidence="7" key="1">
    <citation type="submission" date="2019-09" db="EMBL/GenBank/DDBJ databases">
        <title>Bird 10,000 Genomes (B10K) Project - Family phase.</title>
        <authorList>
            <person name="Zhang G."/>
        </authorList>
    </citation>
    <scope>NUCLEOTIDE SEQUENCE</scope>
    <source>
        <strain evidence="7">B10K-DU-002-50</strain>
        <tissue evidence="7">Muscle</tissue>
    </source>
</reference>
<feature type="non-terminal residue" evidence="7">
    <location>
        <position position="216"/>
    </location>
</feature>
<name>A0A852EDC6_VIDMA</name>
<feature type="compositionally biased region" description="Acidic residues" evidence="6">
    <location>
        <begin position="151"/>
        <end position="162"/>
    </location>
</feature>
<dbReference type="AlphaFoldDB" id="A0A852EDC6"/>
<dbReference type="Pfam" id="PF14580">
    <property type="entry name" value="LRR_9"/>
    <property type="match status" value="1"/>
</dbReference>
<dbReference type="Gene3D" id="3.80.10.10">
    <property type="entry name" value="Ribonuclease Inhibitor"/>
    <property type="match status" value="1"/>
</dbReference>
<dbReference type="PANTHER" id="PTHR45973:SF9">
    <property type="entry name" value="LEUCINE-RICH REPEAT-CONTAINING PROTEIN 46"/>
    <property type="match status" value="1"/>
</dbReference>
<evidence type="ECO:0000256" key="6">
    <source>
        <dbReference type="SAM" id="MobiDB-lite"/>
    </source>
</evidence>